<name>A0A9Q0EIS4_9TELE</name>
<proteinExistence type="predicted"/>
<gene>
    <name evidence="1" type="ORF">NHX12_025987</name>
</gene>
<evidence type="ECO:0000313" key="1">
    <source>
        <dbReference type="EMBL" id="KAJ3606466.1"/>
    </source>
</evidence>
<comment type="caution">
    <text evidence="1">The sequence shown here is derived from an EMBL/GenBank/DDBJ whole genome shotgun (WGS) entry which is preliminary data.</text>
</comment>
<dbReference type="EMBL" id="JANIIK010000042">
    <property type="protein sequence ID" value="KAJ3606466.1"/>
    <property type="molecule type" value="Genomic_DNA"/>
</dbReference>
<keyword evidence="2" id="KW-1185">Reference proteome</keyword>
<sequence>MLKTTLEFGWWDAMAGAVMDSILSHSPFGEGRLAGTLDLPGNAEVPDAGQSWDGARCPYGYEAFPLFCYLMCLFPGSGIPGEKRVLKCRLGRASLTVECRF</sequence>
<dbReference type="AlphaFoldDB" id="A0A9Q0EIS4"/>
<protein>
    <submittedName>
        <fullName evidence="1">Uncharacterized protein</fullName>
    </submittedName>
</protein>
<reference evidence="1" key="1">
    <citation type="submission" date="2022-07" db="EMBL/GenBank/DDBJ databases">
        <title>Chromosome-level genome of Muraenolepis orangiensis.</title>
        <authorList>
            <person name="Kim J."/>
        </authorList>
    </citation>
    <scope>NUCLEOTIDE SEQUENCE</scope>
    <source>
        <strain evidence="1">KU_S4_2022</strain>
        <tissue evidence="1">Muscle</tissue>
    </source>
</reference>
<accession>A0A9Q0EIS4</accession>
<evidence type="ECO:0000313" key="2">
    <source>
        <dbReference type="Proteomes" id="UP001148018"/>
    </source>
</evidence>
<organism evidence="1 2">
    <name type="scientific">Muraenolepis orangiensis</name>
    <name type="common">Patagonian moray cod</name>
    <dbReference type="NCBI Taxonomy" id="630683"/>
    <lineage>
        <taxon>Eukaryota</taxon>
        <taxon>Metazoa</taxon>
        <taxon>Chordata</taxon>
        <taxon>Craniata</taxon>
        <taxon>Vertebrata</taxon>
        <taxon>Euteleostomi</taxon>
        <taxon>Actinopterygii</taxon>
        <taxon>Neopterygii</taxon>
        <taxon>Teleostei</taxon>
        <taxon>Neoteleostei</taxon>
        <taxon>Acanthomorphata</taxon>
        <taxon>Zeiogadaria</taxon>
        <taxon>Gadariae</taxon>
        <taxon>Gadiformes</taxon>
        <taxon>Muraenolepidoidei</taxon>
        <taxon>Muraenolepididae</taxon>
        <taxon>Muraenolepis</taxon>
    </lineage>
</organism>
<dbReference type="Proteomes" id="UP001148018">
    <property type="component" value="Unassembled WGS sequence"/>
</dbReference>